<dbReference type="OrthoDB" id="9800645at2"/>
<dbReference type="GO" id="GO:0045892">
    <property type="term" value="P:negative regulation of DNA-templated transcription"/>
    <property type="evidence" value="ECO:0007669"/>
    <property type="project" value="TreeGrafter"/>
</dbReference>
<dbReference type="InterPro" id="IPR036390">
    <property type="entry name" value="WH_DNA-bd_sf"/>
</dbReference>
<dbReference type="SUPFAM" id="SSF64288">
    <property type="entry name" value="Chorismate lyase-like"/>
    <property type="match status" value="1"/>
</dbReference>
<dbReference type="EMBL" id="PPCN01000015">
    <property type="protein sequence ID" value="POF28313.1"/>
    <property type="molecule type" value="Genomic_DNA"/>
</dbReference>
<organism evidence="5 6">
    <name type="scientific">Roseibium marinum</name>
    <dbReference type="NCBI Taxonomy" id="281252"/>
    <lineage>
        <taxon>Bacteria</taxon>
        <taxon>Pseudomonadati</taxon>
        <taxon>Pseudomonadota</taxon>
        <taxon>Alphaproteobacteria</taxon>
        <taxon>Hyphomicrobiales</taxon>
        <taxon>Stappiaceae</taxon>
        <taxon>Roseibium</taxon>
    </lineage>
</organism>
<keyword evidence="6" id="KW-1185">Reference proteome</keyword>
<dbReference type="InterPro" id="IPR028978">
    <property type="entry name" value="Chorismate_lyase_/UTRA_dom_sf"/>
</dbReference>
<evidence type="ECO:0000256" key="2">
    <source>
        <dbReference type="ARBA" id="ARBA00023125"/>
    </source>
</evidence>
<comment type="caution">
    <text evidence="5">The sequence shown here is derived from an EMBL/GenBank/DDBJ whole genome shotgun (WGS) entry which is preliminary data.</text>
</comment>
<gene>
    <name evidence="5" type="ORF">CLV41_11580</name>
</gene>
<dbReference type="InterPro" id="IPR011663">
    <property type="entry name" value="UTRA"/>
</dbReference>
<evidence type="ECO:0000259" key="4">
    <source>
        <dbReference type="PROSITE" id="PS50949"/>
    </source>
</evidence>
<dbReference type="InterPro" id="IPR050679">
    <property type="entry name" value="Bact_HTH_transcr_reg"/>
</dbReference>
<dbReference type="InterPro" id="IPR036388">
    <property type="entry name" value="WH-like_DNA-bd_sf"/>
</dbReference>
<keyword evidence="2" id="KW-0238">DNA-binding</keyword>
<dbReference type="NCBIfam" id="TIGR02325">
    <property type="entry name" value="C_P_lyase_phnF"/>
    <property type="match status" value="1"/>
</dbReference>
<evidence type="ECO:0000256" key="1">
    <source>
        <dbReference type="ARBA" id="ARBA00023015"/>
    </source>
</evidence>
<feature type="domain" description="HTH gntR-type" evidence="4">
    <location>
        <begin position="11"/>
        <end position="79"/>
    </location>
</feature>
<dbReference type="GO" id="GO:0003700">
    <property type="term" value="F:DNA-binding transcription factor activity"/>
    <property type="evidence" value="ECO:0007669"/>
    <property type="project" value="InterPro"/>
</dbReference>
<protein>
    <submittedName>
        <fullName evidence="5">GntR family phosphonate transport system transcriptional regulator</fullName>
    </submittedName>
</protein>
<dbReference type="CDD" id="cd07377">
    <property type="entry name" value="WHTH_GntR"/>
    <property type="match status" value="1"/>
</dbReference>
<dbReference type="Pfam" id="PF00392">
    <property type="entry name" value="GntR"/>
    <property type="match status" value="1"/>
</dbReference>
<accession>A0A2S3UL83</accession>
<dbReference type="AlphaFoldDB" id="A0A2S3UL83"/>
<proteinExistence type="predicted"/>
<dbReference type="GO" id="GO:0003677">
    <property type="term" value="F:DNA binding"/>
    <property type="evidence" value="ECO:0007669"/>
    <property type="project" value="UniProtKB-KW"/>
</dbReference>
<dbReference type="InterPro" id="IPR012702">
    <property type="entry name" value="CP_lyase_PhnF"/>
</dbReference>
<reference evidence="5 6" key="1">
    <citation type="submission" date="2018-01" db="EMBL/GenBank/DDBJ databases">
        <title>Genomic Encyclopedia of Archaeal and Bacterial Type Strains, Phase II (KMG-II): from individual species to whole genera.</title>
        <authorList>
            <person name="Goeker M."/>
        </authorList>
    </citation>
    <scope>NUCLEOTIDE SEQUENCE [LARGE SCALE GENOMIC DNA]</scope>
    <source>
        <strain evidence="5 6">DSM 17023</strain>
    </source>
</reference>
<keyword evidence="1" id="KW-0805">Transcription regulation</keyword>
<name>A0A2S3UL83_9HYPH</name>
<dbReference type="Proteomes" id="UP000236959">
    <property type="component" value="Unassembled WGS sequence"/>
</dbReference>
<dbReference type="SMART" id="SM00345">
    <property type="entry name" value="HTH_GNTR"/>
    <property type="match status" value="1"/>
</dbReference>
<evidence type="ECO:0000313" key="5">
    <source>
        <dbReference type="EMBL" id="POF28313.1"/>
    </source>
</evidence>
<dbReference type="PRINTS" id="PR00035">
    <property type="entry name" value="HTHGNTR"/>
</dbReference>
<evidence type="ECO:0000256" key="3">
    <source>
        <dbReference type="ARBA" id="ARBA00023163"/>
    </source>
</evidence>
<dbReference type="PANTHER" id="PTHR44846">
    <property type="entry name" value="MANNOSYL-D-GLYCERATE TRANSPORT/METABOLISM SYSTEM REPRESSOR MNGR-RELATED"/>
    <property type="match status" value="1"/>
</dbReference>
<dbReference type="SUPFAM" id="SSF46785">
    <property type="entry name" value="Winged helix' DNA-binding domain"/>
    <property type="match status" value="1"/>
</dbReference>
<sequence>MTQKLQPITGMALWRHITDKLGDAIDRNELRPGDALPSEHDLMSEYGVSRNTVRRALGRLRELGKIEVSQGKGAFVRSEPLQHTITVRTRFADNLAVEGLDFDVQILSQRKIKANESLAQALDLKTGDPVIYLKALTSVENTPVSYGKIFHPADRFPNIAKARANNSNLAEVYEGFGVKDFIRRVTWISARNPTEEEAQLLRQDAIDPVLLSRKIDVDTEGVPVEFNETVWSARRAQLCLPVSEFARAEDENIRSHVLPD</sequence>
<dbReference type="Gene3D" id="3.40.1410.10">
    <property type="entry name" value="Chorismate lyase-like"/>
    <property type="match status" value="1"/>
</dbReference>
<keyword evidence="3" id="KW-0804">Transcription</keyword>
<dbReference type="PANTHER" id="PTHR44846:SF1">
    <property type="entry name" value="MANNOSYL-D-GLYCERATE TRANSPORT_METABOLISM SYSTEM REPRESSOR MNGR-RELATED"/>
    <property type="match status" value="1"/>
</dbReference>
<dbReference type="InterPro" id="IPR000524">
    <property type="entry name" value="Tscrpt_reg_HTH_GntR"/>
</dbReference>
<dbReference type="PROSITE" id="PS50949">
    <property type="entry name" value="HTH_GNTR"/>
    <property type="match status" value="1"/>
</dbReference>
<dbReference type="RefSeq" id="WP_103225128.1">
    <property type="nucleotide sequence ID" value="NZ_PPCN01000015.1"/>
</dbReference>
<dbReference type="Pfam" id="PF07702">
    <property type="entry name" value="UTRA"/>
    <property type="match status" value="1"/>
</dbReference>
<dbReference type="SMART" id="SM00866">
    <property type="entry name" value="UTRA"/>
    <property type="match status" value="1"/>
</dbReference>
<evidence type="ECO:0000313" key="6">
    <source>
        <dbReference type="Proteomes" id="UP000236959"/>
    </source>
</evidence>
<dbReference type="Gene3D" id="1.10.10.10">
    <property type="entry name" value="Winged helix-like DNA-binding domain superfamily/Winged helix DNA-binding domain"/>
    <property type="match status" value="1"/>
</dbReference>